<dbReference type="STRING" id="314607.KB13_1176"/>
<evidence type="ECO:0000256" key="1">
    <source>
        <dbReference type="ARBA" id="ARBA00001968"/>
    </source>
</evidence>
<keyword evidence="2" id="KW-0540">Nuclease</keyword>
<dbReference type="PANTHER" id="PTHR30636">
    <property type="entry name" value="UPF0701 PROTEIN YICC"/>
    <property type="match status" value="1"/>
</dbReference>
<accession>B6BVL9</accession>
<sequence length="286" mass="32864">MINSMTGYANGSFKLDSSVSLSVEIRALNNRYLDLNIRLDDDLKYLEAKIKSMLSDTIKRGKVECRISKSLNQHSKLSYSDDQIKDALKIMKRVALLSRQEFSATPHEIINFINSNQKPKNININEKAFLAALSNVLKNFNKDRAREGKNLSSILKQNVNAINAHVKNVRKFYKDDAKNHQQKLIKKLSDINSEIDQQRLQQEVVYFLQKSDIEEELSRILSHNKEIIDLLKSNDPVGKKLDFMMQELNREANTLGSKSISTRISSLAVDIKVLIEQMREQIQNIE</sequence>
<keyword evidence="4" id="KW-0378">Hydrolase</keyword>
<evidence type="ECO:0000256" key="3">
    <source>
        <dbReference type="ARBA" id="ARBA00022759"/>
    </source>
</evidence>
<comment type="cofactor">
    <cofactor evidence="1">
        <name>a divalent metal cation</name>
        <dbReference type="ChEBI" id="CHEBI:60240"/>
    </cofactor>
</comment>
<evidence type="ECO:0000313" key="9">
    <source>
        <dbReference type="Proteomes" id="UP000004188"/>
    </source>
</evidence>
<dbReference type="Proteomes" id="UP000004188">
    <property type="component" value="Unassembled WGS sequence"/>
</dbReference>
<dbReference type="GO" id="GO:0004521">
    <property type="term" value="F:RNA endonuclease activity"/>
    <property type="evidence" value="ECO:0007669"/>
    <property type="project" value="InterPro"/>
</dbReference>
<dbReference type="InterPro" id="IPR013551">
    <property type="entry name" value="YicC-like_C"/>
</dbReference>
<dbReference type="GO" id="GO:0016787">
    <property type="term" value="F:hydrolase activity"/>
    <property type="evidence" value="ECO:0007669"/>
    <property type="project" value="UniProtKB-KW"/>
</dbReference>
<feature type="domain" description="Endoribonuclease YicC-like N-terminal" evidence="6">
    <location>
        <begin position="2"/>
        <end position="152"/>
    </location>
</feature>
<dbReference type="HOGENOM" id="CLU_076609_2_0_4"/>
<dbReference type="AlphaFoldDB" id="B6BVL9"/>
<keyword evidence="9" id="KW-1185">Reference proteome</keyword>
<dbReference type="NCBIfam" id="TIGR00255">
    <property type="entry name" value="YicC/YloC family endoribonuclease"/>
    <property type="match status" value="1"/>
</dbReference>
<dbReference type="InterPro" id="IPR005229">
    <property type="entry name" value="YicC/YloC-like"/>
</dbReference>
<organism evidence="8 9">
    <name type="scientific">beta proteobacterium KB13</name>
    <dbReference type="NCBI Taxonomy" id="314607"/>
    <lineage>
        <taxon>Bacteria</taxon>
        <taxon>Pseudomonadati</taxon>
        <taxon>Pseudomonadota</taxon>
        <taxon>Betaproteobacteria</taxon>
        <taxon>Nitrosomonadales</taxon>
        <taxon>OM43 clade</taxon>
    </lineage>
</organism>
<reference evidence="9" key="1">
    <citation type="journal article" date="2012" name="Stand. Genomic Sci.">
        <title>Genome sequence of strain HIMB624, a cultured representative from the OM43 clade of marine Betaproteobacteria.</title>
        <authorList>
            <person name="Huggett M.J."/>
            <person name="Hayakawa D.H."/>
            <person name="Rappe M.S."/>
        </authorList>
    </citation>
    <scope>NUCLEOTIDE SEQUENCE [LARGE SCALE GENOMIC DNA]</scope>
    <source>
        <strain evidence="9">KB13</strain>
    </source>
</reference>
<evidence type="ECO:0000259" key="7">
    <source>
        <dbReference type="Pfam" id="PF08340"/>
    </source>
</evidence>
<evidence type="ECO:0000313" key="8">
    <source>
        <dbReference type="EMBL" id="EDZ65044.1"/>
    </source>
</evidence>
<proteinExistence type="inferred from homology"/>
<evidence type="ECO:0000256" key="4">
    <source>
        <dbReference type="ARBA" id="ARBA00022801"/>
    </source>
</evidence>
<evidence type="ECO:0000256" key="2">
    <source>
        <dbReference type="ARBA" id="ARBA00022722"/>
    </source>
</evidence>
<dbReference type="eggNOG" id="COG1561">
    <property type="taxonomic scope" value="Bacteria"/>
</dbReference>
<protein>
    <submittedName>
        <fullName evidence="8">Protein YicC</fullName>
    </submittedName>
</protein>
<dbReference type="PANTHER" id="PTHR30636:SF3">
    <property type="entry name" value="UPF0701 PROTEIN YICC"/>
    <property type="match status" value="1"/>
</dbReference>
<dbReference type="EMBL" id="DS995299">
    <property type="protein sequence ID" value="EDZ65044.1"/>
    <property type="molecule type" value="Genomic_DNA"/>
</dbReference>
<keyword evidence="3" id="KW-0255">Endonuclease</keyword>
<name>B6BVL9_9PROT</name>
<feature type="domain" description="Endoribonuclease YicC-like C-terminal" evidence="7">
    <location>
        <begin position="174"/>
        <end position="286"/>
    </location>
</feature>
<evidence type="ECO:0000259" key="6">
    <source>
        <dbReference type="Pfam" id="PF03755"/>
    </source>
</evidence>
<dbReference type="InterPro" id="IPR013527">
    <property type="entry name" value="YicC-like_N"/>
</dbReference>
<comment type="similarity">
    <text evidence="5">Belongs to the YicC/YloC family.</text>
</comment>
<dbReference type="Pfam" id="PF08340">
    <property type="entry name" value="YicC-like_C"/>
    <property type="match status" value="1"/>
</dbReference>
<gene>
    <name evidence="8" type="primary">yicC</name>
    <name evidence="8" type="ORF">KB13_1176</name>
</gene>
<dbReference type="Pfam" id="PF03755">
    <property type="entry name" value="YicC-like_N"/>
    <property type="match status" value="1"/>
</dbReference>
<evidence type="ECO:0000256" key="5">
    <source>
        <dbReference type="ARBA" id="ARBA00035648"/>
    </source>
</evidence>